<dbReference type="Pfam" id="PF07479">
    <property type="entry name" value="NAD_Gly3P_dh_C"/>
    <property type="match status" value="1"/>
</dbReference>
<feature type="binding site" evidence="7">
    <location>
        <position position="267"/>
    </location>
    <ligand>
        <name>sn-glycerol 3-phosphate</name>
        <dbReference type="ChEBI" id="CHEBI:57597"/>
    </ligand>
</feature>
<gene>
    <name evidence="7" type="primary">gpsA</name>
    <name evidence="15" type="ORF">B4O97_02010</name>
</gene>
<dbReference type="GO" id="GO:0141152">
    <property type="term" value="F:glycerol-3-phosphate dehydrogenase (NAD+) activity"/>
    <property type="evidence" value="ECO:0007669"/>
    <property type="project" value="RHEA"/>
</dbReference>
<evidence type="ECO:0000259" key="14">
    <source>
        <dbReference type="Pfam" id="PF07479"/>
    </source>
</evidence>
<dbReference type="Gene3D" id="1.10.1040.10">
    <property type="entry name" value="N-(1-d-carboxylethyl)-l-norvaline Dehydrogenase, domain 2"/>
    <property type="match status" value="1"/>
</dbReference>
<comment type="pathway">
    <text evidence="7">Membrane lipid metabolism; glycerophospholipid metabolism.</text>
</comment>
<comment type="subcellular location">
    <subcellularLocation>
        <location evidence="7">Cytoplasm</location>
    </subcellularLocation>
</comment>
<dbReference type="GO" id="GO:0141153">
    <property type="term" value="F:glycerol-3-phosphate dehydrogenase (NADP+) activity"/>
    <property type="evidence" value="ECO:0007669"/>
    <property type="project" value="RHEA"/>
</dbReference>
<evidence type="ECO:0000256" key="12">
    <source>
        <dbReference type="RuleBase" id="RU000439"/>
    </source>
</evidence>
<evidence type="ECO:0000256" key="10">
    <source>
        <dbReference type="PIRSR" id="PIRSR000114-3"/>
    </source>
</evidence>
<name>A0A1Y1S359_9SPIO</name>
<dbReference type="InterPro" id="IPR011128">
    <property type="entry name" value="G3P_DH_NAD-dep_N"/>
</dbReference>
<dbReference type="AlphaFoldDB" id="A0A1Y1S359"/>
<keyword evidence="4 7" id="KW-0443">Lipid metabolism</keyword>
<comment type="catalytic activity">
    <reaction evidence="7">
        <text>sn-glycerol 3-phosphate + NAD(+) = dihydroxyacetone phosphate + NADH + H(+)</text>
        <dbReference type="Rhea" id="RHEA:11092"/>
        <dbReference type="ChEBI" id="CHEBI:15378"/>
        <dbReference type="ChEBI" id="CHEBI:57540"/>
        <dbReference type="ChEBI" id="CHEBI:57597"/>
        <dbReference type="ChEBI" id="CHEBI:57642"/>
        <dbReference type="ChEBI" id="CHEBI:57945"/>
        <dbReference type="EC" id="1.1.1.94"/>
    </reaction>
</comment>
<evidence type="ECO:0000256" key="3">
    <source>
        <dbReference type="ARBA" id="ARBA00023002"/>
    </source>
</evidence>
<feature type="binding site" evidence="7">
    <location>
        <position position="267"/>
    </location>
    <ligand>
        <name>NADPH</name>
        <dbReference type="ChEBI" id="CHEBI:57783"/>
    </ligand>
</feature>
<feature type="binding site" evidence="10">
    <location>
        <position position="146"/>
    </location>
    <ligand>
        <name>NAD(+)</name>
        <dbReference type="ChEBI" id="CHEBI:57540"/>
    </ligand>
</feature>
<dbReference type="HAMAP" id="MF_00394">
    <property type="entry name" value="NAD_Glyc3P_dehydrog"/>
    <property type="match status" value="1"/>
</dbReference>
<protein>
    <recommendedName>
        <fullName evidence="7">Glycerol-3-phosphate dehydrogenase [NAD(P)+]</fullName>
        <ecNumber evidence="7">1.1.1.94</ecNumber>
    </recommendedName>
    <alternativeName>
        <fullName evidence="7">NAD(P)(+)-dependent glycerol-3-phosphate dehydrogenase</fullName>
    </alternativeName>
    <alternativeName>
        <fullName evidence="7">NAD(P)H-dependent dihydroxyacetone-phosphate reductase</fullName>
    </alternativeName>
</protein>
<evidence type="ECO:0000256" key="9">
    <source>
        <dbReference type="PIRSR" id="PIRSR000114-2"/>
    </source>
</evidence>
<keyword evidence="7" id="KW-0963">Cytoplasm</keyword>
<keyword evidence="6 7" id="KW-1208">Phospholipid metabolism</keyword>
<feature type="binding site" evidence="10">
    <location>
        <position position="32"/>
    </location>
    <ligand>
        <name>NAD(+)</name>
        <dbReference type="ChEBI" id="CHEBI:57540"/>
    </ligand>
</feature>
<dbReference type="GO" id="GO:0006650">
    <property type="term" value="P:glycerophospholipid metabolic process"/>
    <property type="evidence" value="ECO:0007669"/>
    <property type="project" value="UniProtKB-UniRule"/>
</dbReference>
<dbReference type="PANTHER" id="PTHR11728">
    <property type="entry name" value="GLYCEROL-3-PHOSPHATE DEHYDROGENASE"/>
    <property type="match status" value="1"/>
</dbReference>
<dbReference type="SUPFAM" id="SSF51735">
    <property type="entry name" value="NAD(P)-binding Rossmann-fold domains"/>
    <property type="match status" value="1"/>
</dbReference>
<dbReference type="OrthoDB" id="9812273at2"/>
<feature type="binding site" evidence="7">
    <location>
        <position position="49"/>
    </location>
    <ligand>
        <name>NADPH</name>
        <dbReference type="ChEBI" id="CHEBI:57783"/>
    </ligand>
</feature>
<dbReference type="EMBL" id="MWQY01000002">
    <property type="protein sequence ID" value="ORC37801.1"/>
    <property type="molecule type" value="Genomic_DNA"/>
</dbReference>
<accession>A0A1Y1S359</accession>
<feature type="binding site" evidence="7">
    <location>
        <position position="268"/>
    </location>
    <ligand>
        <name>sn-glycerol 3-phosphate</name>
        <dbReference type="ChEBI" id="CHEBI:57597"/>
    </ligand>
</feature>
<feature type="binding site" evidence="7">
    <location>
        <position position="146"/>
    </location>
    <ligand>
        <name>NADPH</name>
        <dbReference type="ChEBI" id="CHEBI:57783"/>
    </ligand>
</feature>
<reference evidence="15 16" key="1">
    <citation type="submission" date="2017-03" db="EMBL/GenBank/DDBJ databases">
        <title>Draft Genome sequence of Marispirochaeta sp. strain JC444.</title>
        <authorList>
            <person name="Shivani Y."/>
            <person name="Subhash Y."/>
            <person name="Sasikala C."/>
            <person name="Ramana C."/>
        </authorList>
    </citation>
    <scope>NUCLEOTIDE SEQUENCE [LARGE SCALE GENOMIC DNA]</scope>
    <source>
        <strain evidence="15 16">JC444</strain>
    </source>
</reference>
<evidence type="ECO:0000256" key="5">
    <source>
        <dbReference type="ARBA" id="ARBA00023209"/>
    </source>
</evidence>
<keyword evidence="3 7" id="KW-0560">Oxidoreductase</keyword>
<dbReference type="PROSITE" id="PS00957">
    <property type="entry name" value="NAD_G3PDH"/>
    <property type="match status" value="1"/>
</dbReference>
<dbReference type="GO" id="GO:0051287">
    <property type="term" value="F:NAD binding"/>
    <property type="evidence" value="ECO:0007669"/>
    <property type="project" value="InterPro"/>
</dbReference>
<dbReference type="GO" id="GO:0046167">
    <property type="term" value="P:glycerol-3-phosphate biosynthetic process"/>
    <property type="evidence" value="ECO:0007669"/>
    <property type="project" value="UniProtKB-UniRule"/>
</dbReference>
<feature type="binding site" evidence="7">
    <location>
        <position position="109"/>
    </location>
    <ligand>
        <name>sn-glycerol 3-phosphate</name>
        <dbReference type="ChEBI" id="CHEBI:57597"/>
    </ligand>
</feature>
<dbReference type="STRING" id="1963862.B4O97_02010"/>
<feature type="active site" description="Proton acceptor" evidence="7 8">
    <location>
        <position position="197"/>
    </location>
</feature>
<feature type="binding site" evidence="7">
    <location>
        <position position="12"/>
    </location>
    <ligand>
        <name>NADPH</name>
        <dbReference type="ChEBI" id="CHEBI:57783"/>
    </ligand>
</feature>
<dbReference type="NCBIfam" id="NF000940">
    <property type="entry name" value="PRK00094.1-2"/>
    <property type="match status" value="1"/>
</dbReference>
<evidence type="ECO:0000259" key="13">
    <source>
        <dbReference type="Pfam" id="PF01210"/>
    </source>
</evidence>
<dbReference type="InterPro" id="IPR006168">
    <property type="entry name" value="G3P_DH_NAD-dep"/>
</dbReference>
<keyword evidence="7" id="KW-0547">Nucleotide-binding</keyword>
<dbReference type="InterPro" id="IPR013328">
    <property type="entry name" value="6PGD_dom2"/>
</dbReference>
<dbReference type="Proteomes" id="UP000192343">
    <property type="component" value="Unassembled WGS sequence"/>
</dbReference>
<feature type="binding site" evidence="9">
    <location>
        <position position="109"/>
    </location>
    <ligand>
        <name>substrate</name>
    </ligand>
</feature>
<feature type="binding site" evidence="7">
    <location>
        <position position="302"/>
    </location>
    <ligand>
        <name>NADPH</name>
        <dbReference type="ChEBI" id="CHEBI:57783"/>
    </ligand>
</feature>
<evidence type="ECO:0000256" key="6">
    <source>
        <dbReference type="ARBA" id="ARBA00023264"/>
    </source>
</evidence>
<dbReference type="InterPro" id="IPR006109">
    <property type="entry name" value="G3P_DH_NAD-dep_C"/>
</dbReference>
<keyword evidence="2 7" id="KW-0444">Lipid biosynthesis</keyword>
<sequence>MKKVGIISAGAWGTALGKIIAELGNEVVMWDFMTDVVDDINHNNTNGRYLLGVRLPSNLQATTDITLAAADKDFIIVATPSLYIIDSVKKIAAMPGVREGNTFIAVVTKGFISGEEESKLLIEAIEEFLPETYRNNLVYISGPSHAEEVSRGKLTGLIAACPNGRNAIRFRELLTGSTLMVFPSLDIVGVQTCGAVKNVVAIAFGMLDAMMEFSDSFGDNTESLLLAAGLNEIQLLGTALGSTHPETFTSIAGVGDLDVTCRSRHGRNRRFGREIIKDRILARFKDLEDLIRNISSLGFLPEGAVAAKFVHEIARQRKLKLPICETVYSILNCEVNPSQAVSIMVENLGGALTQTIPDA</sequence>
<proteinExistence type="inferred from homology"/>
<evidence type="ECO:0000256" key="4">
    <source>
        <dbReference type="ARBA" id="ARBA00023098"/>
    </source>
</evidence>
<dbReference type="GO" id="GO:0005829">
    <property type="term" value="C:cytosol"/>
    <property type="evidence" value="ECO:0007669"/>
    <property type="project" value="TreeGrafter"/>
</dbReference>
<dbReference type="PANTHER" id="PTHR11728:SF1">
    <property type="entry name" value="GLYCEROL-3-PHOSPHATE DEHYDROGENASE [NAD(+)] 2, CHLOROPLASTIC"/>
    <property type="match status" value="1"/>
</dbReference>
<dbReference type="InterPro" id="IPR036291">
    <property type="entry name" value="NAD(P)-bd_dom_sf"/>
</dbReference>
<feature type="binding site" evidence="7">
    <location>
        <position position="144"/>
    </location>
    <ligand>
        <name>sn-glycerol 3-phosphate</name>
        <dbReference type="ChEBI" id="CHEBI:57597"/>
    </ligand>
</feature>
<feature type="binding site" evidence="7">
    <location>
        <position position="109"/>
    </location>
    <ligand>
        <name>NADPH</name>
        <dbReference type="ChEBI" id="CHEBI:57783"/>
    </ligand>
</feature>
<comment type="similarity">
    <text evidence="1 7 11">Belongs to the NAD-dependent glycerol-3-phosphate dehydrogenase family.</text>
</comment>
<dbReference type="GO" id="GO:0046168">
    <property type="term" value="P:glycerol-3-phosphate catabolic process"/>
    <property type="evidence" value="ECO:0007669"/>
    <property type="project" value="InterPro"/>
</dbReference>
<organism evidence="15 16">
    <name type="scientific">Marispirochaeta aestuarii</name>
    <dbReference type="NCBI Taxonomy" id="1963862"/>
    <lineage>
        <taxon>Bacteria</taxon>
        <taxon>Pseudomonadati</taxon>
        <taxon>Spirochaetota</taxon>
        <taxon>Spirochaetia</taxon>
        <taxon>Spirochaetales</taxon>
        <taxon>Spirochaetaceae</taxon>
        <taxon>Marispirochaeta</taxon>
    </lineage>
</organism>
<dbReference type="EC" id="1.1.1.94" evidence="7"/>
<comment type="catalytic activity">
    <reaction evidence="7 12">
        <text>sn-glycerol 3-phosphate + NADP(+) = dihydroxyacetone phosphate + NADPH + H(+)</text>
        <dbReference type="Rhea" id="RHEA:11096"/>
        <dbReference type="ChEBI" id="CHEBI:15378"/>
        <dbReference type="ChEBI" id="CHEBI:57597"/>
        <dbReference type="ChEBI" id="CHEBI:57642"/>
        <dbReference type="ChEBI" id="CHEBI:57783"/>
        <dbReference type="ChEBI" id="CHEBI:58349"/>
        <dbReference type="EC" id="1.1.1.94"/>
    </reaction>
</comment>
<keyword evidence="7 10" id="KW-0520">NAD</keyword>
<dbReference type="InterPro" id="IPR008927">
    <property type="entry name" value="6-PGluconate_DH-like_C_sf"/>
</dbReference>
<keyword evidence="7" id="KW-0521">NADP</keyword>
<dbReference type="GO" id="GO:0008654">
    <property type="term" value="P:phospholipid biosynthetic process"/>
    <property type="evidence" value="ECO:0007669"/>
    <property type="project" value="UniProtKB-KW"/>
</dbReference>
<feature type="domain" description="Glycerol-3-phosphate dehydrogenase NAD-dependent N-terminal" evidence="13">
    <location>
        <begin position="3"/>
        <end position="165"/>
    </location>
</feature>
<feature type="binding site" evidence="9">
    <location>
        <begin position="267"/>
        <end position="268"/>
    </location>
    <ligand>
        <name>substrate</name>
    </ligand>
</feature>
<dbReference type="Pfam" id="PF01210">
    <property type="entry name" value="NAD_Gly3P_dh_N"/>
    <property type="match status" value="1"/>
</dbReference>
<comment type="caution">
    <text evidence="15">The sequence shown here is derived from an EMBL/GenBank/DDBJ whole genome shotgun (WGS) entry which is preliminary data.</text>
</comment>
<comment type="caution">
    <text evidence="7">Lacks conserved residue(s) required for the propagation of feature annotation.</text>
</comment>
<evidence type="ECO:0000313" key="15">
    <source>
        <dbReference type="EMBL" id="ORC37801.1"/>
    </source>
</evidence>
<feature type="binding site" evidence="7">
    <location>
        <position position="142"/>
    </location>
    <ligand>
        <name>sn-glycerol 3-phosphate</name>
        <dbReference type="ChEBI" id="CHEBI:57597"/>
    </ligand>
</feature>
<feature type="binding site" evidence="7">
    <location>
        <position position="300"/>
    </location>
    <ligand>
        <name>NADPH</name>
        <dbReference type="ChEBI" id="CHEBI:57783"/>
    </ligand>
</feature>
<dbReference type="PIRSF" id="PIRSF000114">
    <property type="entry name" value="Glycerol-3-P_dh"/>
    <property type="match status" value="1"/>
</dbReference>
<keyword evidence="5 7" id="KW-0594">Phospholipid biosynthesis</keyword>
<dbReference type="GO" id="GO:0005975">
    <property type="term" value="P:carbohydrate metabolic process"/>
    <property type="evidence" value="ECO:0007669"/>
    <property type="project" value="InterPro"/>
</dbReference>
<evidence type="ECO:0000256" key="8">
    <source>
        <dbReference type="PIRSR" id="PIRSR000114-1"/>
    </source>
</evidence>
<feature type="binding site" evidence="7">
    <location>
        <position position="256"/>
    </location>
    <ligand>
        <name>sn-glycerol 3-phosphate</name>
        <dbReference type="ChEBI" id="CHEBI:57597"/>
    </ligand>
</feature>
<evidence type="ECO:0000256" key="1">
    <source>
        <dbReference type="ARBA" id="ARBA00011009"/>
    </source>
</evidence>
<dbReference type="SUPFAM" id="SSF48179">
    <property type="entry name" value="6-phosphogluconate dehydrogenase C-terminal domain-like"/>
    <property type="match status" value="1"/>
</dbReference>
<dbReference type="PRINTS" id="PR00077">
    <property type="entry name" value="GPDHDRGNASE"/>
</dbReference>
<evidence type="ECO:0000256" key="7">
    <source>
        <dbReference type="HAMAP-Rule" id="MF_00394"/>
    </source>
</evidence>
<keyword evidence="16" id="KW-1185">Reference proteome</keyword>
<feature type="binding site" evidence="7">
    <location>
        <position position="197"/>
    </location>
    <ligand>
        <name>sn-glycerol 3-phosphate</name>
        <dbReference type="ChEBI" id="CHEBI:57597"/>
    </ligand>
</feature>
<dbReference type="UniPathway" id="UPA00940"/>
<evidence type="ECO:0000313" key="16">
    <source>
        <dbReference type="Proteomes" id="UP000192343"/>
    </source>
</evidence>
<comment type="function">
    <text evidence="7">Catalyzes the reduction of the glycolytic intermediate dihydroxyacetone phosphate (DHAP) to sn-glycerol 3-phosphate (G3P), the key precursor for phospholipid synthesis.</text>
</comment>
<dbReference type="Gene3D" id="3.40.50.720">
    <property type="entry name" value="NAD(P)-binding Rossmann-like Domain"/>
    <property type="match status" value="1"/>
</dbReference>
<feature type="domain" description="Glycerol-3-phosphate dehydrogenase NAD-dependent C-terminal" evidence="14">
    <location>
        <begin position="186"/>
        <end position="341"/>
    </location>
</feature>
<feature type="binding site" evidence="10">
    <location>
        <position position="267"/>
    </location>
    <ligand>
        <name>NAD(+)</name>
        <dbReference type="ChEBI" id="CHEBI:57540"/>
    </ligand>
</feature>
<evidence type="ECO:0000256" key="11">
    <source>
        <dbReference type="RuleBase" id="RU000437"/>
    </source>
</evidence>
<dbReference type="NCBIfam" id="NF000942">
    <property type="entry name" value="PRK00094.1-4"/>
    <property type="match status" value="1"/>
</dbReference>
<evidence type="ECO:0000256" key="2">
    <source>
        <dbReference type="ARBA" id="ARBA00022516"/>
    </source>
</evidence>